<dbReference type="EC" id="2.7.8.15" evidence="8"/>
<feature type="transmembrane region" description="Helical" evidence="7">
    <location>
        <begin position="311"/>
        <end position="330"/>
    </location>
</feature>
<evidence type="ECO:0000256" key="2">
    <source>
        <dbReference type="ARBA" id="ARBA00022475"/>
    </source>
</evidence>
<dbReference type="GO" id="GO:0003975">
    <property type="term" value="F:UDP-N-acetylglucosamine-dolichyl-phosphate N-acetylglucosaminephosphotransferase activity"/>
    <property type="evidence" value="ECO:0007669"/>
    <property type="project" value="UniProtKB-EC"/>
</dbReference>
<feature type="transmembrane region" description="Helical" evidence="7">
    <location>
        <begin position="81"/>
        <end position="105"/>
    </location>
</feature>
<evidence type="ECO:0000256" key="7">
    <source>
        <dbReference type="SAM" id="Phobius"/>
    </source>
</evidence>
<protein>
    <submittedName>
        <fullName evidence="8">Glycosyl transferase family protein, UDP-N-acetylglucosamine--dolichyl-phosphate N-acetylglucosaminephosphotransferase</fullName>
        <ecNumber evidence="8">2.7.8.15</ecNumber>
    </submittedName>
</protein>
<dbReference type="GO" id="GO:0044038">
    <property type="term" value="P:cell wall macromolecule biosynthetic process"/>
    <property type="evidence" value="ECO:0007669"/>
    <property type="project" value="TreeGrafter"/>
</dbReference>
<keyword evidence="3 8" id="KW-0808">Transferase</keyword>
<evidence type="ECO:0000256" key="3">
    <source>
        <dbReference type="ARBA" id="ARBA00022679"/>
    </source>
</evidence>
<dbReference type="InterPro" id="IPR000715">
    <property type="entry name" value="Glycosyl_transferase_4"/>
</dbReference>
<dbReference type="GO" id="GO:0005886">
    <property type="term" value="C:plasma membrane"/>
    <property type="evidence" value="ECO:0007669"/>
    <property type="project" value="UniProtKB-SubCell"/>
</dbReference>
<proteinExistence type="predicted"/>
<dbReference type="AlphaFoldDB" id="A0A0H4T312"/>
<sequence>MVEPILLATIFVSFFCTFLVLPYWIKKVKQIGLVWEDMNKFGGKKDVAGSGGVVVVLSAMIGIFVYIALQTFYFKSLDSVSIKIFAILSSMFLVTFIGLVDDLFGWRKGGLSKRSRIILVLFSAIPLMIINAGNSTVFGINLGILYPLIVIPIGVLGATTTFNFLAGYNGLETGQGILILSALAYVTYLAGNSWISIVALCMVASLLAFYIFNKYPARVFPGDVLTYSTGLLIAAIAILGSIEKIAIFFFIPYMFETLLKLRGGLKKQSFGKPNKDGSLEMPYDKIYGLEHVAIWLLKRIKENKKAYEWEVVYLINGFQVVIILIGFLAFL</sequence>
<keyword evidence="6 7" id="KW-0472">Membrane</keyword>
<feature type="transmembrane region" description="Helical" evidence="7">
    <location>
        <begin position="231"/>
        <end position="255"/>
    </location>
</feature>
<organism evidence="8">
    <name type="scientific">uncultured archaeon Rifle_16ft_4_minimus_1461</name>
    <dbReference type="NCBI Taxonomy" id="1665151"/>
    <lineage>
        <taxon>Archaea</taxon>
        <taxon>environmental samples</taxon>
    </lineage>
</organism>
<dbReference type="GO" id="GO:0071555">
    <property type="term" value="P:cell wall organization"/>
    <property type="evidence" value="ECO:0007669"/>
    <property type="project" value="TreeGrafter"/>
</dbReference>
<evidence type="ECO:0000256" key="1">
    <source>
        <dbReference type="ARBA" id="ARBA00004651"/>
    </source>
</evidence>
<feature type="transmembrane region" description="Helical" evidence="7">
    <location>
        <begin position="6"/>
        <end position="25"/>
    </location>
</feature>
<dbReference type="PANTHER" id="PTHR22926:SF3">
    <property type="entry name" value="UNDECAPRENYL-PHOSPHATE ALPHA-N-ACETYLGLUCOSAMINYL 1-PHOSPHATE TRANSFERASE"/>
    <property type="match status" value="1"/>
</dbReference>
<feature type="transmembrane region" description="Helical" evidence="7">
    <location>
        <begin position="178"/>
        <end position="211"/>
    </location>
</feature>
<evidence type="ECO:0000313" key="8">
    <source>
        <dbReference type="EMBL" id="AKQ01075.1"/>
    </source>
</evidence>
<keyword evidence="4 7" id="KW-0812">Transmembrane</keyword>
<accession>A0A0H4T312</accession>
<evidence type="ECO:0000256" key="4">
    <source>
        <dbReference type="ARBA" id="ARBA00022692"/>
    </source>
</evidence>
<reference evidence="8" key="1">
    <citation type="journal article" date="2015" name="ISME J.">
        <title>Aquifer environment selects for microbial species cohorts in sediment and groundwater.</title>
        <authorList>
            <person name="Hug L.A."/>
            <person name="Thomas B.C."/>
            <person name="Brown C.T."/>
            <person name="Frischkorn K.R."/>
            <person name="Williams K.H."/>
            <person name="Tringe S.G."/>
            <person name="Banfield J.F."/>
        </authorList>
    </citation>
    <scope>NUCLEOTIDE SEQUENCE</scope>
</reference>
<name>A0A0H4T312_9ARCH</name>
<dbReference type="PANTHER" id="PTHR22926">
    <property type="entry name" value="PHOSPHO-N-ACETYLMURAMOYL-PENTAPEPTIDE-TRANSFERASE"/>
    <property type="match status" value="1"/>
</dbReference>
<keyword evidence="2" id="KW-1003">Cell membrane</keyword>
<feature type="transmembrane region" description="Helical" evidence="7">
    <location>
        <begin position="117"/>
        <end position="138"/>
    </location>
</feature>
<dbReference type="Pfam" id="PF00953">
    <property type="entry name" value="Glycos_transf_4"/>
    <property type="match status" value="1"/>
</dbReference>
<evidence type="ECO:0000256" key="5">
    <source>
        <dbReference type="ARBA" id="ARBA00022989"/>
    </source>
</evidence>
<comment type="subcellular location">
    <subcellularLocation>
        <location evidence="1">Cell membrane</location>
        <topology evidence="1">Multi-pass membrane protein</topology>
    </subcellularLocation>
</comment>
<feature type="transmembrane region" description="Helical" evidence="7">
    <location>
        <begin position="144"/>
        <end position="166"/>
    </location>
</feature>
<keyword evidence="5 7" id="KW-1133">Transmembrane helix</keyword>
<evidence type="ECO:0000256" key="6">
    <source>
        <dbReference type="ARBA" id="ARBA00023136"/>
    </source>
</evidence>
<dbReference type="EMBL" id="KT006950">
    <property type="protein sequence ID" value="AKQ01075.1"/>
    <property type="molecule type" value="Genomic_DNA"/>
</dbReference>
<feature type="transmembrane region" description="Helical" evidence="7">
    <location>
        <begin position="46"/>
        <end position="69"/>
    </location>
</feature>